<dbReference type="PANTHER" id="PTHR43280:SF29">
    <property type="entry name" value="ARAC-FAMILY TRANSCRIPTIONAL REGULATOR"/>
    <property type="match status" value="1"/>
</dbReference>
<keyword evidence="2" id="KW-0238">DNA-binding</keyword>
<dbReference type="InterPro" id="IPR018060">
    <property type="entry name" value="HTH_AraC"/>
</dbReference>
<dbReference type="Pfam" id="PF12833">
    <property type="entry name" value="HTH_18"/>
    <property type="match status" value="1"/>
</dbReference>
<keyword evidence="1" id="KW-0805">Transcription regulation</keyword>
<dbReference type="KEGG" id="fya:KMW28_20660"/>
<feature type="transmembrane region" description="Helical" evidence="4">
    <location>
        <begin position="189"/>
        <end position="211"/>
    </location>
</feature>
<feature type="transmembrane region" description="Helical" evidence="4">
    <location>
        <begin position="117"/>
        <end position="141"/>
    </location>
</feature>
<dbReference type="PROSITE" id="PS01124">
    <property type="entry name" value="HTH_ARAC_FAMILY_2"/>
    <property type="match status" value="1"/>
</dbReference>
<evidence type="ECO:0000256" key="2">
    <source>
        <dbReference type="ARBA" id="ARBA00023125"/>
    </source>
</evidence>
<keyword evidence="7" id="KW-1185">Reference proteome</keyword>
<dbReference type="SMART" id="SM00342">
    <property type="entry name" value="HTH_ARAC"/>
    <property type="match status" value="1"/>
</dbReference>
<dbReference type="AlphaFoldDB" id="A0AAX1NFD4"/>
<keyword evidence="4" id="KW-0812">Transmembrane</keyword>
<dbReference type="GO" id="GO:0003700">
    <property type="term" value="F:DNA-binding transcription factor activity"/>
    <property type="evidence" value="ECO:0007669"/>
    <property type="project" value="InterPro"/>
</dbReference>
<dbReference type="EMBL" id="CP076133">
    <property type="protein sequence ID" value="QWG04838.1"/>
    <property type="molecule type" value="Genomic_DNA"/>
</dbReference>
<protein>
    <submittedName>
        <fullName evidence="6">Helix-turn-helix domain-containing protein</fullName>
    </submittedName>
</protein>
<dbReference type="InterPro" id="IPR009057">
    <property type="entry name" value="Homeodomain-like_sf"/>
</dbReference>
<evidence type="ECO:0000256" key="1">
    <source>
        <dbReference type="ARBA" id="ARBA00023015"/>
    </source>
</evidence>
<accession>A0AAX1NFD4</accession>
<dbReference type="GO" id="GO:0043565">
    <property type="term" value="F:sequence-specific DNA binding"/>
    <property type="evidence" value="ECO:0007669"/>
    <property type="project" value="InterPro"/>
</dbReference>
<evidence type="ECO:0000313" key="7">
    <source>
        <dbReference type="Proteomes" id="UP000678679"/>
    </source>
</evidence>
<dbReference type="RefSeq" id="WP_169662462.1">
    <property type="nucleotide sequence ID" value="NZ_CP076133.1"/>
</dbReference>
<dbReference type="Gene3D" id="1.10.10.60">
    <property type="entry name" value="Homeodomain-like"/>
    <property type="match status" value="1"/>
</dbReference>
<dbReference type="Proteomes" id="UP000678679">
    <property type="component" value="Chromosome 2"/>
</dbReference>
<gene>
    <name evidence="6" type="ORF">KMW28_20660</name>
</gene>
<feature type="transmembrane region" description="Helical" evidence="4">
    <location>
        <begin position="44"/>
        <end position="67"/>
    </location>
</feature>
<evidence type="ECO:0000259" key="5">
    <source>
        <dbReference type="PROSITE" id="PS01124"/>
    </source>
</evidence>
<evidence type="ECO:0000313" key="6">
    <source>
        <dbReference type="EMBL" id="QWG04838.1"/>
    </source>
</evidence>
<reference evidence="6 7" key="1">
    <citation type="submission" date="2021-05" db="EMBL/GenBank/DDBJ databases">
        <title>Comparative genomic studies on the polysaccharide-degrading batcterial strains of the Flammeovirga genus.</title>
        <authorList>
            <person name="Zewei F."/>
            <person name="Zheng Z."/>
            <person name="Yu L."/>
            <person name="Ruyue G."/>
            <person name="Yanhong M."/>
            <person name="Yuanyuan C."/>
            <person name="Jingyan G."/>
            <person name="Wenjun H."/>
        </authorList>
    </citation>
    <scope>NUCLEOTIDE SEQUENCE [LARGE SCALE GENOMIC DNA]</scope>
    <source>
        <strain evidence="6 7">NBRC:100898</strain>
    </source>
</reference>
<evidence type="ECO:0000256" key="3">
    <source>
        <dbReference type="ARBA" id="ARBA00023163"/>
    </source>
</evidence>
<name>A0AAX1NFD4_9BACT</name>
<evidence type="ECO:0000256" key="4">
    <source>
        <dbReference type="SAM" id="Phobius"/>
    </source>
</evidence>
<dbReference type="SUPFAM" id="SSF46689">
    <property type="entry name" value="Homeodomain-like"/>
    <property type="match status" value="1"/>
</dbReference>
<organism evidence="6 7">
    <name type="scientific">Flammeovirga yaeyamensis</name>
    <dbReference type="NCBI Taxonomy" id="367791"/>
    <lineage>
        <taxon>Bacteria</taxon>
        <taxon>Pseudomonadati</taxon>
        <taxon>Bacteroidota</taxon>
        <taxon>Cytophagia</taxon>
        <taxon>Cytophagales</taxon>
        <taxon>Flammeovirgaceae</taxon>
        <taxon>Flammeovirga</taxon>
    </lineage>
</organism>
<keyword evidence="4" id="KW-0472">Membrane</keyword>
<sequence>MYIYFVPPKSPSNITLGSLILVWTTTVFIYVFKSDEFFINHPHLYSLIDPVVLLFFPLMYLYIKFFFIPTSKISYKISFHFLPILIYLIVFSPFLILSSDQKLDHLINGLPEWFLSYSLVFDLIIIIQGIIYSLKSFKILYQFNDYSSITKELQLSVRFMKFFMFSNILLWAVGTAGVVLQILEVKVTVNFFHFFYFGLTFLMMTIGFCAFKWPRLFLQLETENINKEAPSKELLFDETPIISSINDHSSTDSQVLLGIIETKKPYLKNDLKMQDLVEISDFSYKKISQMLNNDLNTSFYELMNDFRLKEVMRLIDEGKHIQYTLPHIGEQAGFNSKTTFNRTFKQKIGQTPSEYIKTLEKVTSIDK</sequence>
<proteinExistence type="predicted"/>
<feature type="transmembrane region" description="Helical" evidence="4">
    <location>
        <begin position="79"/>
        <end position="97"/>
    </location>
</feature>
<feature type="transmembrane region" description="Helical" evidence="4">
    <location>
        <begin position="162"/>
        <end position="183"/>
    </location>
</feature>
<feature type="domain" description="HTH araC/xylS-type" evidence="5">
    <location>
        <begin position="254"/>
        <end position="358"/>
    </location>
</feature>
<keyword evidence="4" id="KW-1133">Transmembrane helix</keyword>
<dbReference type="PANTHER" id="PTHR43280">
    <property type="entry name" value="ARAC-FAMILY TRANSCRIPTIONAL REGULATOR"/>
    <property type="match status" value="1"/>
</dbReference>
<feature type="transmembrane region" description="Helical" evidence="4">
    <location>
        <begin position="12"/>
        <end position="32"/>
    </location>
</feature>
<keyword evidence="3" id="KW-0804">Transcription</keyword>